<evidence type="ECO:0000256" key="1">
    <source>
        <dbReference type="SAM" id="MobiDB-lite"/>
    </source>
</evidence>
<reference evidence="2" key="1">
    <citation type="submission" date="2024-02" db="EMBL/GenBank/DDBJ databases">
        <authorList>
            <consortium name="ELIXIR-Norway"/>
            <consortium name="Elixir Norway"/>
        </authorList>
    </citation>
    <scope>NUCLEOTIDE SEQUENCE</scope>
</reference>
<keyword evidence="3" id="KW-1185">Reference proteome</keyword>
<name>A0ABP0U7E6_9BRYO</name>
<protein>
    <submittedName>
        <fullName evidence="2">Uncharacterized protein</fullName>
    </submittedName>
</protein>
<dbReference type="EMBL" id="OZ019894">
    <property type="protein sequence ID" value="CAK9214461.1"/>
    <property type="molecule type" value="Genomic_DNA"/>
</dbReference>
<sequence length="201" mass="21260">MSKVRITSGVDAAEVQRSSSENDTVIAVTHGHGEQETSLVAADEQPKVTNGINVETPTVEKKYSTVEEDRNGGVNTGGVGNDDRNSTRAGDGGALTGVGDDEEPSFEKATELTSYGEEGKTAVPPAVAAADEQPSSQVTDGTDVAKTLAAEEKPIETETKTNLVVVDDEPRFNEATTRYGEEEKTAVPAVVRVLDYFQQIS</sequence>
<organism evidence="2 3">
    <name type="scientific">Sphagnum troendelagicum</name>
    <dbReference type="NCBI Taxonomy" id="128251"/>
    <lineage>
        <taxon>Eukaryota</taxon>
        <taxon>Viridiplantae</taxon>
        <taxon>Streptophyta</taxon>
        <taxon>Embryophyta</taxon>
        <taxon>Bryophyta</taxon>
        <taxon>Sphagnophytina</taxon>
        <taxon>Sphagnopsida</taxon>
        <taxon>Sphagnales</taxon>
        <taxon>Sphagnaceae</taxon>
        <taxon>Sphagnum</taxon>
    </lineage>
</organism>
<feature type="region of interest" description="Disordered" evidence="1">
    <location>
        <begin position="1"/>
        <end position="141"/>
    </location>
</feature>
<feature type="compositionally biased region" description="Basic and acidic residues" evidence="1">
    <location>
        <begin position="58"/>
        <end position="71"/>
    </location>
</feature>
<feature type="compositionally biased region" description="Polar residues" evidence="1">
    <location>
        <begin position="47"/>
        <end position="56"/>
    </location>
</feature>
<evidence type="ECO:0000313" key="2">
    <source>
        <dbReference type="EMBL" id="CAK9214461.1"/>
    </source>
</evidence>
<evidence type="ECO:0000313" key="3">
    <source>
        <dbReference type="Proteomes" id="UP001497512"/>
    </source>
</evidence>
<dbReference type="Proteomes" id="UP001497512">
    <property type="component" value="Chromosome 2"/>
</dbReference>
<accession>A0ABP0U7E6</accession>
<gene>
    <name evidence="2" type="ORF">CSSPTR1EN2_LOCUS12243</name>
</gene>
<proteinExistence type="predicted"/>